<dbReference type="CDD" id="cd00609">
    <property type="entry name" value="AAT_like"/>
    <property type="match status" value="1"/>
</dbReference>
<reference evidence="7 8" key="1">
    <citation type="submission" date="2010-12" db="EMBL/GenBank/DDBJ databases">
        <title>The Genome Sequence of Coprobacillus sp. strain 29_1.</title>
        <authorList>
            <consortium name="The Broad Institute Genome Sequencing Platform"/>
            <person name="Earl A."/>
            <person name="Ward D."/>
            <person name="Feldgarden M."/>
            <person name="Gevers D."/>
            <person name="Daigneault M."/>
            <person name="Sibley C.D."/>
            <person name="White A."/>
            <person name="Strauss J."/>
            <person name="Allen-Vercoe E."/>
            <person name="Young S.K."/>
            <person name="Zeng Q."/>
            <person name="Gargeya S."/>
            <person name="Fitzgerald M."/>
            <person name="Haas B."/>
            <person name="Abouelleil A."/>
            <person name="Alvarado L."/>
            <person name="Arachchi H.M."/>
            <person name="Berlin A."/>
            <person name="Brown A."/>
            <person name="Chapman S.B."/>
            <person name="Chen Z."/>
            <person name="Dunbar C."/>
            <person name="Freedman E."/>
            <person name="Gearin G."/>
            <person name="Gellesch M."/>
            <person name="Goldberg J."/>
            <person name="Griggs A."/>
            <person name="Gujja S."/>
            <person name="Heilman E."/>
            <person name="Heiman D."/>
            <person name="Howarth C."/>
            <person name="Larson L."/>
            <person name="Lui A."/>
            <person name="MacDonald P.J.P."/>
            <person name="Mehta T."/>
            <person name="Montmayeur A."/>
            <person name="Murphy C."/>
            <person name="Neiman D."/>
            <person name="Pearson M."/>
            <person name="Priest M."/>
            <person name="Roberts A."/>
            <person name="Saif S."/>
            <person name="Shea T."/>
            <person name="Shenoy N."/>
            <person name="Sisk P."/>
            <person name="Stolte C."/>
            <person name="Sykes S."/>
            <person name="White J."/>
            <person name="Yandava C."/>
            <person name="Nusbaum C."/>
            <person name="Birren B."/>
        </authorList>
    </citation>
    <scope>NUCLEOTIDE SEQUENCE [LARGE SCALE GENOMIC DNA]</scope>
    <source>
        <strain evidence="7 8">29_1</strain>
    </source>
</reference>
<dbReference type="STRING" id="100884.GCA_000269565_01379"/>
<dbReference type="InterPro" id="IPR051798">
    <property type="entry name" value="Class-II_PLP-Dep_Aminotrans"/>
</dbReference>
<organism evidence="7 8">
    <name type="scientific">Coprobacillus cateniformis</name>
    <dbReference type="NCBI Taxonomy" id="100884"/>
    <lineage>
        <taxon>Bacteria</taxon>
        <taxon>Bacillati</taxon>
        <taxon>Bacillota</taxon>
        <taxon>Erysipelotrichia</taxon>
        <taxon>Erysipelotrichales</taxon>
        <taxon>Coprobacillaceae</taxon>
        <taxon>Coprobacillus</taxon>
    </lineage>
</organism>
<evidence type="ECO:0000259" key="6">
    <source>
        <dbReference type="Pfam" id="PF00155"/>
    </source>
</evidence>
<dbReference type="Gene3D" id="3.90.1150.10">
    <property type="entry name" value="Aspartate Aminotransferase, domain 1"/>
    <property type="match status" value="1"/>
</dbReference>
<dbReference type="InterPro" id="IPR015421">
    <property type="entry name" value="PyrdxlP-dep_Trfase_major"/>
</dbReference>
<dbReference type="GeneID" id="78229256"/>
<protein>
    <recommendedName>
        <fullName evidence="2">cysteine-S-conjugate beta-lyase</fullName>
        <ecNumber evidence="2">4.4.1.13</ecNumber>
    </recommendedName>
</protein>
<dbReference type="InterPro" id="IPR015424">
    <property type="entry name" value="PyrdxlP-dep_Trfase"/>
</dbReference>
<keyword evidence="8" id="KW-1185">Reference proteome</keyword>
<proteinExistence type="inferred from homology"/>
<dbReference type="InterPro" id="IPR015422">
    <property type="entry name" value="PyrdxlP-dep_Trfase_small"/>
</dbReference>
<gene>
    <name evidence="7" type="ORF">HMPREF9488_00329</name>
</gene>
<comment type="similarity">
    <text evidence="5">Belongs to the class-II pyridoxal-phosphate-dependent aminotransferase family. MalY/PatB cystathionine beta-lyase subfamily.</text>
</comment>
<dbReference type="eggNOG" id="COG1168">
    <property type="taxonomic scope" value="Bacteria"/>
</dbReference>
<dbReference type="Proteomes" id="UP000003157">
    <property type="component" value="Unassembled WGS sequence"/>
</dbReference>
<dbReference type="HOGENOM" id="CLU_017584_15_0_9"/>
<dbReference type="EC" id="4.4.1.13" evidence="2"/>
<dbReference type="RefSeq" id="WP_008787457.1">
    <property type="nucleotide sequence ID" value="NZ_AKCB01000001.1"/>
</dbReference>
<dbReference type="GO" id="GO:0047804">
    <property type="term" value="F:cysteine-S-conjugate beta-lyase activity"/>
    <property type="evidence" value="ECO:0007669"/>
    <property type="project" value="UniProtKB-EC"/>
</dbReference>
<dbReference type="NCBIfam" id="TIGR04350">
    <property type="entry name" value="C_S_lyase_PatB"/>
    <property type="match status" value="1"/>
</dbReference>
<evidence type="ECO:0000256" key="4">
    <source>
        <dbReference type="ARBA" id="ARBA00023239"/>
    </source>
</evidence>
<dbReference type="EMBL" id="ADKX01000003">
    <property type="protein sequence ID" value="EFW06442.1"/>
    <property type="molecule type" value="Genomic_DNA"/>
</dbReference>
<name>E7G6E1_9FIRM</name>
<dbReference type="GO" id="GO:0008483">
    <property type="term" value="F:transaminase activity"/>
    <property type="evidence" value="ECO:0007669"/>
    <property type="project" value="UniProtKB-KW"/>
</dbReference>
<evidence type="ECO:0000256" key="5">
    <source>
        <dbReference type="ARBA" id="ARBA00037974"/>
    </source>
</evidence>
<dbReference type="OrthoDB" id="9802872at2"/>
<keyword evidence="3" id="KW-0663">Pyridoxal phosphate</keyword>
<evidence type="ECO:0000256" key="2">
    <source>
        <dbReference type="ARBA" id="ARBA00012224"/>
    </source>
</evidence>
<dbReference type="InterPro" id="IPR027619">
    <property type="entry name" value="C-S_lyase_PatB-like"/>
</dbReference>
<evidence type="ECO:0000256" key="1">
    <source>
        <dbReference type="ARBA" id="ARBA00001933"/>
    </source>
</evidence>
<dbReference type="PANTHER" id="PTHR43525:SF1">
    <property type="entry name" value="PROTEIN MALY"/>
    <property type="match status" value="1"/>
</dbReference>
<feature type="domain" description="Aminotransferase class I/classII large" evidence="6">
    <location>
        <begin position="33"/>
        <end position="381"/>
    </location>
</feature>
<sequence>MYNFDKIVNRRQTNSIKYDREKAQDTRIIPMWVADMDFETLPEVKQVLIKRAEHGIFGYAAPTDSYYQSVIHWLGTRHDFHVEKDWIIPTPGIVTALKLAVRAYTKPSDNVMIMKPVYYPFDASIQLNGRTVIECPLSFNGKQYICDFDVFEQQIVQNNVKMFILCHPHNPIGRVWSRNELYQIGMICKKHHVYVVSDEIHMDFVYGDNQHIAFYNVDQSFKDFTIICTSPSKTFNLAALQTSNIIIANEDMRKKFVDEKIASGISDPNIFGLEACIAAYTYGAKWVDELLVYLQGNIDYMKTFFAEHLPEIKVIDPQGLYLVWVDMRSLGMNNQELEDFMLKKAHLWLDEGYIFGTGGDGFERFNVACPRSVLKQALEQLESAIKEIKVTVRA</sequence>
<dbReference type="PANTHER" id="PTHR43525">
    <property type="entry name" value="PROTEIN MALY"/>
    <property type="match status" value="1"/>
</dbReference>
<dbReference type="Pfam" id="PF00155">
    <property type="entry name" value="Aminotran_1_2"/>
    <property type="match status" value="1"/>
</dbReference>
<evidence type="ECO:0000313" key="8">
    <source>
        <dbReference type="Proteomes" id="UP000003157"/>
    </source>
</evidence>
<dbReference type="SUPFAM" id="SSF53383">
    <property type="entry name" value="PLP-dependent transferases"/>
    <property type="match status" value="1"/>
</dbReference>
<evidence type="ECO:0000256" key="3">
    <source>
        <dbReference type="ARBA" id="ARBA00022898"/>
    </source>
</evidence>
<comment type="cofactor">
    <cofactor evidence="1">
        <name>pyridoxal 5'-phosphate</name>
        <dbReference type="ChEBI" id="CHEBI:597326"/>
    </cofactor>
</comment>
<dbReference type="GO" id="GO:0030170">
    <property type="term" value="F:pyridoxal phosphate binding"/>
    <property type="evidence" value="ECO:0007669"/>
    <property type="project" value="InterPro"/>
</dbReference>
<keyword evidence="4" id="KW-0456">Lyase</keyword>
<dbReference type="Gene3D" id="3.40.640.10">
    <property type="entry name" value="Type I PLP-dependent aspartate aminotransferase-like (Major domain)"/>
    <property type="match status" value="1"/>
</dbReference>
<comment type="caution">
    <text evidence="7">The sequence shown here is derived from an EMBL/GenBank/DDBJ whole genome shotgun (WGS) entry which is preliminary data.</text>
</comment>
<keyword evidence="7" id="KW-0808">Transferase</keyword>
<evidence type="ECO:0000313" key="7">
    <source>
        <dbReference type="EMBL" id="EFW06442.1"/>
    </source>
</evidence>
<dbReference type="AlphaFoldDB" id="E7G6E1"/>
<keyword evidence="7" id="KW-0032">Aminotransferase</keyword>
<accession>E7G6E1</accession>
<dbReference type="InterPro" id="IPR004839">
    <property type="entry name" value="Aminotransferase_I/II_large"/>
</dbReference>